<evidence type="ECO:0000313" key="1">
    <source>
        <dbReference type="EMBL" id="GIJ83809.1"/>
    </source>
</evidence>
<comment type="caution">
    <text evidence="1">The sequence shown here is derived from an EMBL/GenBank/DDBJ whole genome shotgun (WGS) entry which is preliminary data.</text>
</comment>
<dbReference type="RefSeq" id="XP_043154556.1">
    <property type="nucleotide sequence ID" value="XM_043298621.1"/>
</dbReference>
<dbReference type="AlphaFoldDB" id="A0A9P3B5F7"/>
<dbReference type="EMBL" id="BHVY01000002">
    <property type="protein sequence ID" value="GIJ83809.1"/>
    <property type="molecule type" value="Genomic_DNA"/>
</dbReference>
<proteinExistence type="predicted"/>
<evidence type="ECO:0000313" key="2">
    <source>
        <dbReference type="Proteomes" id="UP001043456"/>
    </source>
</evidence>
<dbReference type="GeneID" id="67001251"/>
<name>A0A9P3B5F7_9EURO</name>
<gene>
    <name evidence="1" type="ORF">Asppvi_002639</name>
</gene>
<dbReference type="Proteomes" id="UP001043456">
    <property type="component" value="Unassembled WGS sequence"/>
</dbReference>
<keyword evidence="2" id="KW-1185">Reference proteome</keyword>
<reference evidence="1 2" key="1">
    <citation type="submission" date="2018-10" db="EMBL/GenBank/DDBJ databases">
        <title>Pan-genome distribution and transcriptional activeness of fungal secondary metabolism genes in Aspergillus section Fumigati.</title>
        <authorList>
            <person name="Takahashi H."/>
            <person name="Umemura M."/>
            <person name="Ninomiya A."/>
            <person name="Kusuya Y."/>
            <person name="Urayama S."/>
            <person name="Shimizu M."/>
            <person name="Watanabe A."/>
            <person name="Kamei K."/>
            <person name="Yaguchi T."/>
            <person name="Hagiwara D."/>
        </authorList>
    </citation>
    <scope>NUCLEOTIDE SEQUENCE [LARGE SCALE GENOMIC DNA]</scope>
    <source>
        <strain evidence="1 2">IFM 55266</strain>
    </source>
</reference>
<accession>A0A9P3B5F7</accession>
<organism evidence="1 2">
    <name type="scientific">Aspergillus pseudoviridinutans</name>
    <dbReference type="NCBI Taxonomy" id="1517512"/>
    <lineage>
        <taxon>Eukaryota</taxon>
        <taxon>Fungi</taxon>
        <taxon>Dikarya</taxon>
        <taxon>Ascomycota</taxon>
        <taxon>Pezizomycotina</taxon>
        <taxon>Eurotiomycetes</taxon>
        <taxon>Eurotiomycetidae</taxon>
        <taxon>Eurotiales</taxon>
        <taxon>Aspergillaceae</taxon>
        <taxon>Aspergillus</taxon>
        <taxon>Aspergillus subgen. Fumigati</taxon>
    </lineage>
</organism>
<protein>
    <submittedName>
        <fullName evidence="1">Uncharacterized protein</fullName>
    </submittedName>
</protein>
<sequence>MPFDSPPDRRVLDGAGNFQTVLDSLGGLGDLMQGGVATGYHKVFIGPRGLPSAASNANEADYWIRIATLDESMKVNWTRGQDE</sequence>